<dbReference type="PROSITE" id="PS51358">
    <property type="entry name" value="NOP"/>
    <property type="match status" value="1"/>
</dbReference>
<dbReference type="Proteomes" id="UP000664859">
    <property type="component" value="Unassembled WGS sequence"/>
</dbReference>
<comment type="subcellular location">
    <subcellularLocation>
        <location evidence="1">Nucleus</location>
    </subcellularLocation>
</comment>
<dbReference type="OrthoDB" id="4771285at2759"/>
<dbReference type="PANTHER" id="PTHR13904">
    <property type="entry name" value="PRE-MRNA SPLICING FACTOR PRP31"/>
    <property type="match status" value="1"/>
</dbReference>
<organism evidence="11 12">
    <name type="scientific">Tribonema minus</name>
    <dbReference type="NCBI Taxonomy" id="303371"/>
    <lineage>
        <taxon>Eukaryota</taxon>
        <taxon>Sar</taxon>
        <taxon>Stramenopiles</taxon>
        <taxon>Ochrophyta</taxon>
        <taxon>PX clade</taxon>
        <taxon>Xanthophyceae</taxon>
        <taxon>Tribonematales</taxon>
        <taxon>Tribonemataceae</taxon>
        <taxon>Tribonema</taxon>
    </lineage>
</organism>
<dbReference type="Pfam" id="PF09785">
    <property type="entry name" value="Prp31_C"/>
    <property type="match status" value="1"/>
</dbReference>
<evidence type="ECO:0000256" key="1">
    <source>
        <dbReference type="ARBA" id="ARBA00004123"/>
    </source>
</evidence>
<feature type="region of interest" description="Disordered" evidence="9">
    <location>
        <begin position="357"/>
        <end position="381"/>
    </location>
</feature>
<dbReference type="GO" id="GO:0071011">
    <property type="term" value="C:precatalytic spliceosome"/>
    <property type="evidence" value="ECO:0007669"/>
    <property type="project" value="TreeGrafter"/>
</dbReference>
<evidence type="ECO:0000259" key="10">
    <source>
        <dbReference type="PROSITE" id="PS51358"/>
    </source>
</evidence>
<dbReference type="PANTHER" id="PTHR13904:SF0">
    <property type="entry name" value="U4_U6 SMALL NUCLEAR RIBONUCLEOPROTEIN PRP31"/>
    <property type="match status" value="1"/>
</dbReference>
<dbReference type="AlphaFoldDB" id="A0A836CKH5"/>
<dbReference type="FunFam" id="1.10.246.90:FF:000002">
    <property type="entry name" value="U4/U6 small nuclear ribonucleoprotein Prp31"/>
    <property type="match status" value="1"/>
</dbReference>
<dbReference type="GO" id="GO:0003723">
    <property type="term" value="F:RNA binding"/>
    <property type="evidence" value="ECO:0007669"/>
    <property type="project" value="UniProtKB-KW"/>
</dbReference>
<sequence length="503" mass="54413">MSTLADSFLQDLDELDSDEESQEEQPTAAAGAAGGEEDSDAAMDDGRAEDHDATAKALKALESREVTSVAKVLRSERYLNHMKAVLESMQHADDDGKPSANGEGAVGSVEQDPQYQLIVKSNEFIADIDDELVQVHRFVVDAYSPKFPELESIVTDPGDYIRTVQLMKNEMDMTRLPLDTVLPQTSVMVVSVTGSTTPGKALGEAELKRVLEGCAEFTALAEAKSTLLTFVEGKMSAIAPNMCAIIGSRIAAQLMGQAGGLAALSNIPACNLQTMGQERRHLAGFATTATGTAHAGLIFYSDLVQSAPVYLRRKLLKVASAKVTLAVRCDLHNQDPAVGRRFRSELEAKLEKWQEPDQAKIKRALPKPDEAPKSKRGGKRVRRLKEKFTLTDIQKEQNKMGFASQAYEYGDSAMGRDFGMLGKAGNRMRAPAQKKTQQLGVAKKLRMAAVSSGNTNGLSSSIIFTPVQGIELVNPNADKEAKVKAANAKWFDTTSGFMSAKPK</sequence>
<evidence type="ECO:0000256" key="7">
    <source>
        <dbReference type="ARBA" id="ARBA00023242"/>
    </source>
</evidence>
<feature type="region of interest" description="Disordered" evidence="9">
    <location>
        <begin position="1"/>
        <end position="53"/>
    </location>
</feature>
<keyword evidence="8" id="KW-0687">Ribonucleoprotein</keyword>
<dbReference type="Pfam" id="PF01798">
    <property type="entry name" value="Nop"/>
    <property type="match status" value="1"/>
</dbReference>
<keyword evidence="6" id="KW-0508">mRNA splicing</keyword>
<comment type="similarity">
    <text evidence="2">Belongs to the PRP31 family.</text>
</comment>
<keyword evidence="12" id="KW-1185">Reference proteome</keyword>
<evidence type="ECO:0000313" key="11">
    <source>
        <dbReference type="EMBL" id="KAG5189567.1"/>
    </source>
</evidence>
<dbReference type="Gene3D" id="1.10.246.90">
    <property type="entry name" value="Nop domain"/>
    <property type="match status" value="1"/>
</dbReference>
<dbReference type="InterPro" id="IPR019175">
    <property type="entry name" value="Prp31_C"/>
</dbReference>
<keyword evidence="5" id="KW-0694">RNA-binding</keyword>
<proteinExistence type="inferred from homology"/>
<dbReference type="InterPro" id="IPR027105">
    <property type="entry name" value="Prp31"/>
</dbReference>
<feature type="compositionally biased region" description="Basic and acidic residues" evidence="9">
    <location>
        <begin position="44"/>
        <end position="53"/>
    </location>
</feature>
<keyword evidence="7" id="KW-0539">Nucleus</keyword>
<name>A0A836CKH5_9STRA</name>
<evidence type="ECO:0000256" key="8">
    <source>
        <dbReference type="ARBA" id="ARBA00023274"/>
    </source>
</evidence>
<feature type="compositionally biased region" description="Basic and acidic residues" evidence="9">
    <location>
        <begin position="357"/>
        <end position="373"/>
    </location>
</feature>
<dbReference type="InterPro" id="IPR002687">
    <property type="entry name" value="Nop_dom"/>
</dbReference>
<dbReference type="SUPFAM" id="SSF89124">
    <property type="entry name" value="Nop domain"/>
    <property type="match status" value="1"/>
</dbReference>
<dbReference type="Gene3D" id="1.10.287.4070">
    <property type="match status" value="1"/>
</dbReference>
<feature type="compositionally biased region" description="Acidic residues" evidence="9">
    <location>
        <begin position="11"/>
        <end position="23"/>
    </location>
</feature>
<comment type="caution">
    <text evidence="11">The sequence shown here is derived from an EMBL/GenBank/DDBJ whole genome shotgun (WGS) entry which is preliminary data.</text>
</comment>
<dbReference type="GO" id="GO:0005687">
    <property type="term" value="C:U4 snRNP"/>
    <property type="evidence" value="ECO:0007669"/>
    <property type="project" value="TreeGrafter"/>
</dbReference>
<accession>A0A836CKH5</accession>
<reference evidence="11" key="1">
    <citation type="submission" date="2021-02" db="EMBL/GenBank/DDBJ databases">
        <title>First Annotated Genome of the Yellow-green Alga Tribonema minus.</title>
        <authorList>
            <person name="Mahan K.M."/>
        </authorList>
    </citation>
    <scope>NUCLEOTIDE SEQUENCE</scope>
    <source>
        <strain evidence="11">UTEX B ZZ1240</strain>
    </source>
</reference>
<gene>
    <name evidence="11" type="ORF">JKP88DRAFT_192705</name>
</gene>
<feature type="compositionally biased region" description="Low complexity" evidence="9">
    <location>
        <begin position="1"/>
        <end position="10"/>
    </location>
</feature>
<evidence type="ECO:0000256" key="6">
    <source>
        <dbReference type="ARBA" id="ARBA00023187"/>
    </source>
</evidence>
<dbReference type="EMBL" id="JAFCMP010000047">
    <property type="protein sequence ID" value="KAG5189567.1"/>
    <property type="molecule type" value="Genomic_DNA"/>
</dbReference>
<keyword evidence="3" id="KW-0507">mRNA processing</keyword>
<dbReference type="FunFam" id="1.10.287.4070:FF:000003">
    <property type="entry name" value="U4/U6 small nuclear ribonucleoprotein PRP31"/>
    <property type="match status" value="1"/>
</dbReference>
<keyword evidence="4" id="KW-0747">Spliceosome</keyword>
<protein>
    <recommendedName>
        <fullName evidence="10">Nop domain-containing protein</fullName>
    </recommendedName>
</protein>
<evidence type="ECO:0000313" key="12">
    <source>
        <dbReference type="Proteomes" id="UP000664859"/>
    </source>
</evidence>
<evidence type="ECO:0000256" key="2">
    <source>
        <dbReference type="ARBA" id="ARBA00005572"/>
    </source>
</evidence>
<dbReference type="GO" id="GO:0046540">
    <property type="term" value="C:U4/U6 x U5 tri-snRNP complex"/>
    <property type="evidence" value="ECO:0007669"/>
    <property type="project" value="InterPro"/>
</dbReference>
<dbReference type="InterPro" id="IPR042239">
    <property type="entry name" value="Nop_C"/>
</dbReference>
<feature type="region of interest" description="Disordered" evidence="9">
    <location>
        <begin position="90"/>
        <end position="109"/>
    </location>
</feature>
<evidence type="ECO:0000256" key="4">
    <source>
        <dbReference type="ARBA" id="ARBA00022728"/>
    </source>
</evidence>
<evidence type="ECO:0000256" key="5">
    <source>
        <dbReference type="ARBA" id="ARBA00022884"/>
    </source>
</evidence>
<dbReference type="InterPro" id="IPR012976">
    <property type="entry name" value="NOSIC"/>
</dbReference>
<evidence type="ECO:0000256" key="9">
    <source>
        <dbReference type="SAM" id="MobiDB-lite"/>
    </source>
</evidence>
<dbReference type="GO" id="GO:0000244">
    <property type="term" value="P:spliceosomal tri-snRNP complex assembly"/>
    <property type="evidence" value="ECO:0007669"/>
    <property type="project" value="InterPro"/>
</dbReference>
<evidence type="ECO:0000256" key="3">
    <source>
        <dbReference type="ARBA" id="ARBA00022664"/>
    </source>
</evidence>
<dbReference type="SMART" id="SM00931">
    <property type="entry name" value="NOSIC"/>
    <property type="match status" value="1"/>
</dbReference>
<feature type="domain" description="Nop" evidence="10">
    <location>
        <begin position="238"/>
        <end position="355"/>
    </location>
</feature>
<dbReference type="InterPro" id="IPR036070">
    <property type="entry name" value="Nop_dom_sf"/>
</dbReference>